<dbReference type="PANTHER" id="PTHR11274">
    <property type="entry name" value="RAD25/XP-B DNA REPAIR HELICASE"/>
    <property type="match status" value="1"/>
</dbReference>
<dbReference type="GO" id="GO:0003677">
    <property type="term" value="F:DNA binding"/>
    <property type="evidence" value="ECO:0007669"/>
    <property type="project" value="InterPro"/>
</dbReference>
<evidence type="ECO:0000256" key="1">
    <source>
        <dbReference type="ARBA" id="ARBA00022741"/>
    </source>
</evidence>
<dbReference type="GO" id="GO:0004386">
    <property type="term" value="F:helicase activity"/>
    <property type="evidence" value="ECO:0007669"/>
    <property type="project" value="UniProtKB-KW"/>
</dbReference>
<accession>A0A6M4NPT8</accession>
<dbReference type="SMART" id="SM00487">
    <property type="entry name" value="DEXDc"/>
    <property type="match status" value="1"/>
</dbReference>
<keyword evidence="1" id="KW-0547">Nucleotide-binding</keyword>
<proteinExistence type="predicted"/>
<dbReference type="Pfam" id="PF04851">
    <property type="entry name" value="ResIII"/>
    <property type="match status" value="1"/>
</dbReference>
<dbReference type="PROSITE" id="PS51194">
    <property type="entry name" value="HELICASE_CTER"/>
    <property type="match status" value="1"/>
</dbReference>
<dbReference type="SMART" id="SM00490">
    <property type="entry name" value="HELICc"/>
    <property type="match status" value="1"/>
</dbReference>
<dbReference type="Pfam" id="PF00271">
    <property type="entry name" value="Helicase_C"/>
    <property type="match status" value="1"/>
</dbReference>
<dbReference type="Gene3D" id="3.30.780.20">
    <property type="match status" value="1"/>
</dbReference>
<dbReference type="PROSITE" id="PS51192">
    <property type="entry name" value="HELICASE_ATP_BIND_1"/>
    <property type="match status" value="1"/>
</dbReference>
<keyword evidence="2" id="KW-0378">Hydrolase</keyword>
<dbReference type="InterPro" id="IPR049430">
    <property type="entry name" value="UvsW_N_sf"/>
</dbReference>
<dbReference type="Gene3D" id="3.40.50.300">
    <property type="entry name" value="P-loop containing nucleotide triphosphate hydrolases"/>
    <property type="match status" value="3"/>
</dbReference>
<evidence type="ECO:0000259" key="6">
    <source>
        <dbReference type="PROSITE" id="PS51194"/>
    </source>
</evidence>
<protein>
    <submittedName>
        <fullName evidence="7">ATP-dependent helicase</fullName>
    </submittedName>
</protein>
<dbReference type="SUPFAM" id="SSF52540">
    <property type="entry name" value="P-loop containing nucleoside triphosphate hydrolases"/>
    <property type="match status" value="1"/>
</dbReference>
<geneLocation type="plasmid" evidence="7">
    <name>p717068-IMP</name>
</geneLocation>
<keyword evidence="4" id="KW-0067">ATP-binding</keyword>
<dbReference type="InterPro" id="IPR006935">
    <property type="entry name" value="Helicase/UvrB_N"/>
</dbReference>
<dbReference type="RefSeq" id="WP_181715847.1">
    <property type="nucleotide sequence ID" value="NZ_MN629346.1"/>
</dbReference>
<evidence type="ECO:0000259" key="5">
    <source>
        <dbReference type="PROSITE" id="PS51192"/>
    </source>
</evidence>
<evidence type="ECO:0000313" key="7">
    <source>
        <dbReference type="EMBL" id="QJR99839.1"/>
    </source>
</evidence>
<organism evidence="7">
    <name type="scientific">Aeromonas caviae</name>
    <name type="common">Aeromonas punctata</name>
    <dbReference type="NCBI Taxonomy" id="648"/>
    <lineage>
        <taxon>Bacteria</taxon>
        <taxon>Pseudomonadati</taxon>
        <taxon>Pseudomonadota</taxon>
        <taxon>Gammaproteobacteria</taxon>
        <taxon>Aeromonadales</taxon>
        <taxon>Aeromonadaceae</taxon>
        <taxon>Aeromonas</taxon>
    </lineage>
</organism>
<feature type="domain" description="Helicase ATP-binding" evidence="5">
    <location>
        <begin position="112"/>
        <end position="339"/>
    </location>
</feature>
<dbReference type="InterPro" id="IPR014001">
    <property type="entry name" value="Helicase_ATP-bd"/>
</dbReference>
<evidence type="ECO:0000256" key="2">
    <source>
        <dbReference type="ARBA" id="ARBA00022801"/>
    </source>
</evidence>
<dbReference type="GO" id="GO:0005524">
    <property type="term" value="F:ATP binding"/>
    <property type="evidence" value="ECO:0007669"/>
    <property type="project" value="UniProtKB-KW"/>
</dbReference>
<dbReference type="InterPro" id="IPR050615">
    <property type="entry name" value="ATP-dep_DNA_Helicase"/>
</dbReference>
<dbReference type="GO" id="GO:0016787">
    <property type="term" value="F:hydrolase activity"/>
    <property type="evidence" value="ECO:0007669"/>
    <property type="project" value="UniProtKB-KW"/>
</dbReference>
<keyword evidence="3 7" id="KW-0347">Helicase</keyword>
<dbReference type="InterPro" id="IPR001650">
    <property type="entry name" value="Helicase_C-like"/>
</dbReference>
<keyword evidence="7" id="KW-0614">Plasmid</keyword>
<evidence type="ECO:0000256" key="3">
    <source>
        <dbReference type="ARBA" id="ARBA00022806"/>
    </source>
</evidence>
<reference evidence="7" key="1">
    <citation type="submission" date="2019-10" db="EMBL/GenBank/DDBJ databases">
        <authorList>
            <person name="Zhou D."/>
            <person name="Cheng Q."/>
        </authorList>
    </citation>
    <scope>NUCLEOTIDE SEQUENCE</scope>
    <source>
        <strain evidence="7">1507-17068</strain>
        <plasmid evidence="7">p717068-IMP</plasmid>
    </source>
</reference>
<dbReference type="AlphaFoldDB" id="A0A6M4NPT8"/>
<dbReference type="EMBL" id="MN629346">
    <property type="protein sequence ID" value="QJR99839.1"/>
    <property type="molecule type" value="Genomic_DNA"/>
</dbReference>
<feature type="domain" description="Helicase C-terminal" evidence="6">
    <location>
        <begin position="401"/>
        <end position="546"/>
    </location>
</feature>
<sequence>MITKMVSNAVHAKLVDPTKEVRLLVSDILSYSVDGFEHMTKRPGWDGRSTFFSFKTNSFPAGFCYLVKRKLREAGYLVQHVTKPLPELLGPENPVVDAFGDDPRYGYQMETVRKLEKFGMMIAQLATGGGKSRVARLAYARVRRKTLFLTTRSALMYQFADACRESFGDNEVGIVGDSVWQADRPLVCGMVQTLASRLANYSADELIERHLNAQLEREKKEISNLTARLARKKAPTDERTKALAQLKRELAKKRMSDADLAQHIERKLETQAKNRAETLELLKSFEFVIAEEAHEAGGNSYFDLMQACTNANYRLALTATPFMRADAESNMRLMGVSGGVGIRVSEKQLIDLGILATPVFQIARTQKPPKLFRSTAYQRAYETGIVGHDWRNKRIVAECIRMSRYGLTTMVLVQRRAHGDRIAELLAKVNMRGEFINGDDDSDGRKRALARLGTGETQVLIGTNILDVGVDVPSVGCIILAGGGKAEVANRQRIGRGLRAKKTGPNICFILDFMDEHNQHLQEHALQRRAIITGTDGFRENLLPMDVDWSISDYGFVKLGATA</sequence>
<evidence type="ECO:0000256" key="4">
    <source>
        <dbReference type="ARBA" id="ARBA00022840"/>
    </source>
</evidence>
<name>A0A6M4NPT8_AERCA</name>
<dbReference type="InterPro" id="IPR027417">
    <property type="entry name" value="P-loop_NTPase"/>
</dbReference>
<dbReference type="PANTHER" id="PTHR11274:SF0">
    <property type="entry name" value="GENERAL TRANSCRIPTION AND DNA REPAIR FACTOR IIH HELICASE SUBUNIT XPB"/>
    <property type="match status" value="1"/>
</dbReference>